<evidence type="ECO:0000256" key="5">
    <source>
        <dbReference type="ARBA" id="ARBA00030146"/>
    </source>
</evidence>
<keyword evidence="8" id="KW-1185">Reference proteome</keyword>
<dbReference type="GO" id="GO:0006974">
    <property type="term" value="P:DNA damage response"/>
    <property type="evidence" value="ECO:0007669"/>
    <property type="project" value="UniProtKB-KW"/>
</dbReference>
<dbReference type="GO" id="GO:0044666">
    <property type="term" value="C:MLL3/4 complex"/>
    <property type="evidence" value="ECO:0007669"/>
    <property type="project" value="TreeGrafter"/>
</dbReference>
<reference evidence="7" key="2">
    <citation type="submission" date="2015-06" db="UniProtKB">
        <authorList>
            <consortium name="EnsemblMetazoa"/>
        </authorList>
    </citation>
    <scope>IDENTIFICATION</scope>
</reference>
<dbReference type="PANTHER" id="PTHR23196:SF1">
    <property type="entry name" value="PAX-INTERACTING PROTEIN 1"/>
    <property type="match status" value="1"/>
</dbReference>
<dbReference type="Gene3D" id="3.40.50.10190">
    <property type="entry name" value="BRCT domain"/>
    <property type="match status" value="1"/>
</dbReference>
<dbReference type="EMBL" id="CAQQ02376920">
    <property type="status" value="NOT_ANNOTATED_CDS"/>
    <property type="molecule type" value="Genomic_DNA"/>
</dbReference>
<name>T1GXC5_MEGSC</name>
<dbReference type="InterPro" id="IPR001357">
    <property type="entry name" value="BRCT_dom"/>
</dbReference>
<dbReference type="HOGENOM" id="CLU_1521538_0_0_1"/>
<sequence>AVCHVDYVLKSNWLIDSAKAGKFISPEPYTIQYIDVDDLRYDLSKVLYSQSRSTLFAGKYFFITPDVFPSSRDIEKMIKSAGGIVEPKRRSAVVIADSQARCPDTYIIITCVKDLSLIYDLIRNEKKPKCLILSTEFVMSSILTQKLEIESSKLEFYSTVNNNNNSNALNNNYNNKK</sequence>
<evidence type="ECO:0000256" key="4">
    <source>
        <dbReference type="ARBA" id="ARBA00023858"/>
    </source>
</evidence>
<evidence type="ECO:0000256" key="2">
    <source>
        <dbReference type="ARBA" id="ARBA00022763"/>
    </source>
</evidence>
<feature type="domain" description="BRCT" evidence="6">
    <location>
        <begin position="54"/>
        <end position="148"/>
    </location>
</feature>
<dbReference type="Proteomes" id="UP000015102">
    <property type="component" value="Unassembled WGS sequence"/>
</dbReference>
<accession>T1GXC5</accession>
<comment type="subcellular location">
    <subcellularLocation>
        <location evidence="1">Nucleus</location>
    </subcellularLocation>
</comment>
<evidence type="ECO:0000256" key="3">
    <source>
        <dbReference type="ARBA" id="ARBA00023242"/>
    </source>
</evidence>
<evidence type="ECO:0000259" key="6">
    <source>
        <dbReference type="Pfam" id="PF16589"/>
    </source>
</evidence>
<dbReference type="Pfam" id="PF16589">
    <property type="entry name" value="BRCT_2"/>
    <property type="match status" value="1"/>
</dbReference>
<dbReference type="PANTHER" id="PTHR23196">
    <property type="entry name" value="PAX TRANSCRIPTION ACTIVATION DOMAIN INTERACTING PROTEIN"/>
    <property type="match status" value="1"/>
</dbReference>
<evidence type="ECO:0000313" key="7">
    <source>
        <dbReference type="EnsemblMetazoa" id="MESCA008471-PA"/>
    </source>
</evidence>
<keyword evidence="3" id="KW-0539">Nucleus</keyword>
<keyword evidence="2" id="KW-0227">DNA damage</keyword>
<dbReference type="STRING" id="36166.T1GXC5"/>
<evidence type="ECO:0000256" key="1">
    <source>
        <dbReference type="ARBA" id="ARBA00004123"/>
    </source>
</evidence>
<reference evidence="8" key="1">
    <citation type="submission" date="2013-02" db="EMBL/GenBank/DDBJ databases">
        <authorList>
            <person name="Hughes D."/>
        </authorList>
    </citation>
    <scope>NUCLEOTIDE SEQUENCE</scope>
    <source>
        <strain>Durham</strain>
        <strain evidence="8">NC isolate 2 -- Noor lab</strain>
    </source>
</reference>
<evidence type="ECO:0000313" key="8">
    <source>
        <dbReference type="Proteomes" id="UP000015102"/>
    </source>
</evidence>
<dbReference type="SUPFAM" id="SSF52113">
    <property type="entry name" value="BRCT domain"/>
    <property type="match status" value="2"/>
</dbReference>
<dbReference type="InterPro" id="IPR036420">
    <property type="entry name" value="BRCT_dom_sf"/>
</dbReference>
<dbReference type="EnsemblMetazoa" id="MESCA008471-RA">
    <property type="protein sequence ID" value="MESCA008471-PA"/>
    <property type="gene ID" value="MESCA008471"/>
</dbReference>
<protein>
    <recommendedName>
        <fullName evidence="4">PAX-interacting protein 1</fullName>
    </recommendedName>
    <alternativeName>
        <fullName evidence="5">PAX transactivation activation domain-interacting protein</fullName>
    </alternativeName>
</protein>
<organism evidence="7 8">
    <name type="scientific">Megaselia scalaris</name>
    <name type="common">Humpbacked fly</name>
    <name type="synonym">Phora scalaris</name>
    <dbReference type="NCBI Taxonomy" id="36166"/>
    <lineage>
        <taxon>Eukaryota</taxon>
        <taxon>Metazoa</taxon>
        <taxon>Ecdysozoa</taxon>
        <taxon>Arthropoda</taxon>
        <taxon>Hexapoda</taxon>
        <taxon>Insecta</taxon>
        <taxon>Pterygota</taxon>
        <taxon>Neoptera</taxon>
        <taxon>Endopterygota</taxon>
        <taxon>Diptera</taxon>
        <taxon>Brachycera</taxon>
        <taxon>Muscomorpha</taxon>
        <taxon>Platypezoidea</taxon>
        <taxon>Phoridae</taxon>
        <taxon>Megaseliini</taxon>
        <taxon>Megaselia</taxon>
    </lineage>
</organism>
<proteinExistence type="predicted"/>
<dbReference type="InterPro" id="IPR051579">
    <property type="entry name" value="DDR_Transcriptional_Reg"/>
</dbReference>
<dbReference type="AlphaFoldDB" id="T1GXC5"/>